<dbReference type="InterPro" id="IPR027417">
    <property type="entry name" value="P-loop_NTPase"/>
</dbReference>
<reference evidence="1 2" key="1">
    <citation type="submission" date="2021-05" db="EMBL/GenBank/DDBJ databases">
        <title>A Polyphasic approach of four new species of the genus Ohtaekwangia: Ohtaekwangia histidinii sp. nov., Ohtaekwangia cretensis sp. nov., Ohtaekwangia indiensis sp. nov., Ohtaekwangia reichenbachii sp. nov. from diverse environment.</title>
        <authorList>
            <person name="Octaviana S."/>
        </authorList>
    </citation>
    <scope>NUCLEOTIDE SEQUENCE [LARGE SCALE GENOMIC DNA]</scope>
    <source>
        <strain evidence="1 2">PWU4</strain>
    </source>
</reference>
<dbReference type="SUPFAM" id="SSF52540">
    <property type="entry name" value="P-loop containing nucleoside triphosphate hydrolases"/>
    <property type="match status" value="1"/>
</dbReference>
<sequence length="235" mass="26180">MRFSDIPGLAEVKTLLIDAVKSNHSAHAQLFAGAKGALNLPMALAYATYLHCENKGDDACGTCSACSKNAKFVHPDTHFVFPLSNVKGDKDEERFKADILKSWRSFLLEQPFGGLDDWTNFYGGEDKLALISREESREIIKTLSLKPFESRNKVMIIWQPELMHPSAANGILKILEEPAPHTFFILVTNAADKLLPTIISRTQSDTVPLRHDAAVEAWVTHNRAVDSNRARRIVP</sequence>
<dbReference type="Gene3D" id="3.40.50.300">
    <property type="entry name" value="P-loop containing nucleotide triphosphate hydrolases"/>
    <property type="match status" value="1"/>
</dbReference>
<proteinExistence type="predicted"/>
<keyword evidence="2" id="KW-1185">Reference proteome</keyword>
<dbReference type="GO" id="GO:0006261">
    <property type="term" value="P:DNA-templated DNA replication"/>
    <property type="evidence" value="ECO:0007669"/>
    <property type="project" value="TreeGrafter"/>
</dbReference>
<evidence type="ECO:0000313" key="2">
    <source>
        <dbReference type="Proteomes" id="UP001319200"/>
    </source>
</evidence>
<gene>
    <name evidence="1" type="ORF">KK083_24950</name>
</gene>
<dbReference type="RefSeq" id="WP_369074977.1">
    <property type="nucleotide sequence ID" value="NZ_JAHESF010000036.1"/>
</dbReference>
<feature type="non-terminal residue" evidence="1">
    <location>
        <position position="235"/>
    </location>
</feature>
<comment type="caution">
    <text evidence="1">The sequence shown here is derived from an EMBL/GenBank/DDBJ whole genome shotgun (WGS) entry which is preliminary data.</text>
</comment>
<dbReference type="EMBL" id="JAHESF010000036">
    <property type="protein sequence ID" value="MBT1700161.1"/>
    <property type="molecule type" value="Genomic_DNA"/>
</dbReference>
<dbReference type="PANTHER" id="PTHR11669">
    <property type="entry name" value="REPLICATION FACTOR C / DNA POLYMERASE III GAMMA-TAU SUBUNIT"/>
    <property type="match status" value="1"/>
</dbReference>
<accession>A0AAP2GL99</accession>
<dbReference type="InterPro" id="IPR050238">
    <property type="entry name" value="DNA_Rep/Repair_Clamp_Loader"/>
</dbReference>
<name>A0AAP2GL99_9BACT</name>
<evidence type="ECO:0000313" key="1">
    <source>
        <dbReference type="EMBL" id="MBT1700161.1"/>
    </source>
</evidence>
<organism evidence="1 2">
    <name type="scientific">Chryseosolibacter histidini</name>
    <dbReference type="NCBI Taxonomy" id="2782349"/>
    <lineage>
        <taxon>Bacteria</taxon>
        <taxon>Pseudomonadati</taxon>
        <taxon>Bacteroidota</taxon>
        <taxon>Cytophagia</taxon>
        <taxon>Cytophagales</taxon>
        <taxon>Chryseotaleaceae</taxon>
        <taxon>Chryseosolibacter</taxon>
    </lineage>
</organism>
<protein>
    <submittedName>
        <fullName evidence="1">DNA polymerase III subunit delta</fullName>
    </submittedName>
</protein>
<dbReference type="AlphaFoldDB" id="A0AAP2GL99"/>
<dbReference type="Pfam" id="PF13177">
    <property type="entry name" value="DNA_pol3_delta2"/>
    <property type="match status" value="1"/>
</dbReference>
<dbReference type="PANTHER" id="PTHR11669:SF8">
    <property type="entry name" value="DNA POLYMERASE III SUBUNIT DELTA"/>
    <property type="match status" value="1"/>
</dbReference>
<dbReference type="Proteomes" id="UP001319200">
    <property type="component" value="Unassembled WGS sequence"/>
</dbReference>